<dbReference type="Gene3D" id="2.60.40.1140">
    <property type="entry name" value="Collagen-binding surface protein Cna, B-type domain"/>
    <property type="match status" value="2"/>
</dbReference>
<dbReference type="NCBIfam" id="TIGR01451">
    <property type="entry name" value="B_ant_repeat"/>
    <property type="match status" value="1"/>
</dbReference>
<dbReference type="Pfam" id="PF01345">
    <property type="entry name" value="DUF11"/>
    <property type="match status" value="1"/>
</dbReference>
<dbReference type="InterPro" id="IPR001434">
    <property type="entry name" value="OmcB-like_DUF11"/>
</dbReference>
<evidence type="ECO:0000259" key="1">
    <source>
        <dbReference type="Pfam" id="PF01345"/>
    </source>
</evidence>
<evidence type="ECO:0000259" key="2">
    <source>
        <dbReference type="Pfam" id="PF03781"/>
    </source>
</evidence>
<dbReference type="InterPro" id="IPR047589">
    <property type="entry name" value="DUF11_rpt"/>
</dbReference>
<dbReference type="InterPro" id="IPR005532">
    <property type="entry name" value="SUMF_dom"/>
</dbReference>
<dbReference type="Gene3D" id="3.90.1580.10">
    <property type="entry name" value="paralog of FGE (formylglycine-generating enzyme)"/>
    <property type="match status" value="1"/>
</dbReference>
<dbReference type="Gene3D" id="2.60.40.10">
    <property type="entry name" value="Immunoglobulins"/>
    <property type="match status" value="1"/>
</dbReference>
<evidence type="ECO:0000313" key="4">
    <source>
        <dbReference type="EMBL" id="QTR52449.1"/>
    </source>
</evidence>
<dbReference type="InterPro" id="IPR042095">
    <property type="entry name" value="SUMF_sf"/>
</dbReference>
<feature type="domain" description="DUF11" evidence="1">
    <location>
        <begin position="1067"/>
        <end position="1149"/>
    </location>
</feature>
<dbReference type="EMBL" id="CP072793">
    <property type="protein sequence ID" value="QTR52449.1"/>
    <property type="molecule type" value="Genomic_DNA"/>
</dbReference>
<feature type="domain" description="DUF5979" evidence="3">
    <location>
        <begin position="329"/>
        <end position="419"/>
    </location>
</feature>
<feature type="domain" description="DUF5979" evidence="3">
    <location>
        <begin position="726"/>
        <end position="819"/>
    </location>
</feature>
<dbReference type="Proteomes" id="UP000672009">
    <property type="component" value="Chromosome"/>
</dbReference>
<dbReference type="Gene3D" id="2.60.40.1170">
    <property type="entry name" value="Mu homology domain, subdomain B"/>
    <property type="match status" value="1"/>
</dbReference>
<dbReference type="Pfam" id="PF03781">
    <property type="entry name" value="FGE-sulfatase"/>
    <property type="match status" value="1"/>
</dbReference>
<keyword evidence="5" id="KW-1185">Reference proteome</keyword>
<dbReference type="InterPro" id="IPR016187">
    <property type="entry name" value="CTDL_fold"/>
</dbReference>
<organism evidence="4 5">
    <name type="scientific">Thiothrix unzii</name>
    <dbReference type="NCBI Taxonomy" id="111769"/>
    <lineage>
        <taxon>Bacteria</taxon>
        <taxon>Pseudomonadati</taxon>
        <taxon>Pseudomonadota</taxon>
        <taxon>Gammaproteobacteria</taxon>
        <taxon>Thiotrichales</taxon>
        <taxon>Thiotrichaceae</taxon>
        <taxon>Thiothrix</taxon>
    </lineage>
</organism>
<dbReference type="RefSeq" id="WP_210217994.1">
    <property type="nucleotide sequence ID" value="NZ_CP072793.1"/>
</dbReference>
<protein>
    <submittedName>
        <fullName evidence="4">DUF11 domain-containing protein</fullName>
    </submittedName>
</protein>
<reference evidence="4" key="1">
    <citation type="submission" date="2021-04" db="EMBL/GenBank/DDBJ databases">
        <title>Genomics, taxonomy and metabolism of representatives of sulfur bacteria of the genus Thiothrix: Thiothrix fructosivorans QT, Thiothrix unzii A1T and three new species, Thiothrix subterranea sp. nov., Thiothrix litoralis sp. nov. and 'Candidatus Thiothrix anitrata' sp. nov.</title>
        <authorList>
            <person name="Ravin N.V."/>
            <person name="Smolyakov D."/>
            <person name="Rudenko T.S."/>
            <person name="Mardanov A.V."/>
            <person name="Beletsky A.V."/>
            <person name="Markov N.D."/>
            <person name="Fomenkov A.I."/>
            <person name="Roberts R.J."/>
            <person name="Karnachuk O.V."/>
            <person name="Novikov A."/>
            <person name="Grabovich M.Y."/>
        </authorList>
    </citation>
    <scope>NUCLEOTIDE SEQUENCE</scope>
    <source>
        <strain evidence="4">A1</strain>
    </source>
</reference>
<dbReference type="Pfam" id="PF19407">
    <property type="entry name" value="DUF5979"/>
    <property type="match status" value="4"/>
</dbReference>
<gene>
    <name evidence="4" type="ORF">J9260_12005</name>
</gene>
<dbReference type="AlphaFoldDB" id="A0A975F7M2"/>
<name>A0A975F7M2_9GAMM</name>
<dbReference type="SUPFAM" id="SSF56436">
    <property type="entry name" value="C-type lectin-like"/>
    <property type="match status" value="1"/>
</dbReference>
<evidence type="ECO:0000259" key="3">
    <source>
        <dbReference type="Pfam" id="PF19407"/>
    </source>
</evidence>
<dbReference type="Pfam" id="PF05345">
    <property type="entry name" value="He_PIG"/>
    <property type="match status" value="1"/>
</dbReference>
<evidence type="ECO:0000313" key="5">
    <source>
        <dbReference type="Proteomes" id="UP000672009"/>
    </source>
</evidence>
<feature type="domain" description="DUF5979" evidence="3">
    <location>
        <begin position="531"/>
        <end position="625"/>
    </location>
</feature>
<dbReference type="InterPro" id="IPR013783">
    <property type="entry name" value="Ig-like_fold"/>
</dbReference>
<feature type="domain" description="Sulfatase-modifying factor enzyme-like" evidence="2">
    <location>
        <begin position="55"/>
        <end position="274"/>
    </location>
</feature>
<proteinExistence type="predicted"/>
<feature type="domain" description="DUF5979" evidence="3">
    <location>
        <begin position="829"/>
        <end position="920"/>
    </location>
</feature>
<dbReference type="KEGG" id="tun:J9260_12005"/>
<sequence>MLFLGSVLTAVRDGNAASYTPPSGVPTPSYANNFVVVDNPGNADDSTGYGGVSYSYMVSATQITVQDWVDFLNDIGVTGSNDLGLGPMDPNHSDCDNPWCYSPFAYSGGSWQVTSFNQNGMSLSASDAAKLPVDWRSLNNVARYLNWMATGSIDSGAFTFTNNGGPKGNWPIASFNGAYPGPRLPLEDELYKAMYRRTGTTNTYNNYPLGSSTPPLAVSDPNSGMHYSSSNGSVGGALTGVFGHGEGGLYAQVGQETGNPWGIYDFGGNRHETTLNPGDTATTILRGASAFSNLSDSHKTVRQSLDASRRYLSIGYRVWMGVTQPSGRVSVTKQVTGGTDSTRNFTITLDCTGTLYDKTFVLRHNQTYTSDFIPQGTSCTVSEAAPSGAPAGYTYGTPVYSPASVTVGNATTVAVTVTNPLQAACSINSFTVTSACNNNGTAGTAADDYRTFSLNLSGTGVAATYNLSANNSGVLTPTSGSYGAATNFRLQNGSAGNGTVYTLTATDATSSSCTRTATVSDTGSCSPTGTLRVRKTVTNPPAGFTSPDFNIAVDCSNNTFDQNFTLAHGATRDITGIPAGTTCSVTETTPLPTAPAGYEYGTPAIAPSGAQTIVANTTTEIVVTNPLNSVSCPTITVTPNPLPNGTVGVAYNASPSANASSGGPYTYTWSTAGLPTGMNVNAGTGVVSGTPSATGNATVTASTTVAGQTCSGSTPLSVTAAPTGSLSVTKAVTGKPASFTSPDFSVVVDCSVDSFDQTLTVADGATATINSIPTGTTCTVTEPTVPAAPAGYDYGTPVITPSGEQTISTGTTVAVTVTNPLTLKQGSLQLGKSVSGQPAGFTSPDYTLHVDCSDNSFDQDVLIKAAENKTISNIPHGTTCTVTEPTQPAPPAGYSYGTAVITPASVTIVGDSSVSVSVLNPLEGNCTINAPTVTTQCYSNGTSSTADDTFGFRINTSGTFVAPTYDIQAGTLAVQDVPYGVEAGTYGNFLISGGAVNATLTDSNKAACQLNNVALTPPAPCSAPPPTCATVTNKAKVSALTGTDQNPGNDEDGVSLGANCATPPQIDLELVKTASVNTIKRGDTLVYTLTLTNKGPDDANDVQVKDLLPAGLSYVSSQAERGSYDATSGIWLVGKVANGVPVKLKITVRAD</sequence>
<accession>A0A975F7M2</accession>
<dbReference type="InterPro" id="IPR046022">
    <property type="entry name" value="DUF5979"/>
</dbReference>